<dbReference type="Pfam" id="PF07669">
    <property type="entry name" value="Eco57I"/>
    <property type="match status" value="1"/>
</dbReference>
<dbReference type="EMBL" id="AP019620">
    <property type="protein sequence ID" value="BBJ39952.1"/>
    <property type="molecule type" value="Genomic_DNA"/>
</dbReference>
<dbReference type="InterPro" id="IPR011639">
    <property type="entry name" value="MethylTrfase_TaqI-like_dom"/>
</dbReference>
<dbReference type="InterPro" id="IPR029063">
    <property type="entry name" value="SAM-dependent_MTases_sf"/>
</dbReference>
<evidence type="ECO:0000313" key="9">
    <source>
        <dbReference type="Proteomes" id="UP000463951"/>
    </source>
</evidence>
<dbReference type="Gene3D" id="3.40.50.150">
    <property type="entry name" value="Vaccinia Virus protein VP39"/>
    <property type="match status" value="2"/>
</dbReference>
<name>A0A499UH60_9ACTN</name>
<protein>
    <recommendedName>
        <fullName evidence="1">site-specific DNA-methyltransferase (adenine-specific)</fullName>
        <ecNumber evidence="1">2.1.1.72</ecNumber>
    </recommendedName>
</protein>
<dbReference type="PANTHER" id="PTHR33841:SF1">
    <property type="entry name" value="DNA METHYLTRANSFERASE A"/>
    <property type="match status" value="1"/>
</dbReference>
<dbReference type="InterPro" id="IPR002052">
    <property type="entry name" value="DNA_methylase_N6_adenine_CS"/>
</dbReference>
<accession>A0A499UH60</accession>
<keyword evidence="3" id="KW-0808">Transferase</keyword>
<feature type="domain" description="Type II methyltransferase M.TaqI-like" evidence="7">
    <location>
        <begin position="563"/>
        <end position="804"/>
    </location>
</feature>
<dbReference type="InterPro" id="IPR050953">
    <property type="entry name" value="N4_N6_ade-DNA_methylase"/>
</dbReference>
<organism evidence="8 9">
    <name type="scientific">Streptomyces antimycoticus</name>
    <dbReference type="NCBI Taxonomy" id="68175"/>
    <lineage>
        <taxon>Bacteria</taxon>
        <taxon>Bacillati</taxon>
        <taxon>Actinomycetota</taxon>
        <taxon>Actinomycetes</taxon>
        <taxon>Kitasatosporales</taxon>
        <taxon>Streptomycetaceae</taxon>
        <taxon>Streptomyces</taxon>
        <taxon>Streptomyces violaceusniger group</taxon>
    </lineage>
</organism>
<sequence length="1396" mass="154436">MSAATRTALAFTAVTTVGGLLPSDMLLRIAEARNLPGTKSADYGLPASVPVRDEAERAWEYLKPLWRDLRAALPSDPVTGAPAADPTGRAGTDWLAQLFRKLDFGALTEVGAAGIPADSDPEKRFPVSHRHGPALVHLIPWNQELDKRPAAGQVPAQSMLQDCLNRTEAHLWAVLTNGRRLRLLRDSSSFSTAAYVEFDLEALFDGELFSEFVLLYCVLHASRFEVPEGAAASGCWLEKWRTEAVTSGARALDQLRLGVQNALTVLGTGFLRHPDNARLREDVAPKALRDALLRLVYRLLFVFVAEDRDALLDPGAGERQRDAYERYFSSARLRQRARRRQGTAHGDQYAALRIVLDALGTEGGRPELGLPGLGGLFTHTDADAPLDGLKLSNESLLAAVRHLAQVRDPGARRWRAVDYRHLDAEELGSVYESLLELEPKHSATDRSFELIEVAGNSRKTTGSYYTPSSLIECLLDTTLDPVINDAIKRGEQRATAASRPDPTDDIVDELLSLTVCDPACGSGHFLVASARRIAKHVASVRERNPEPTVDAMRHALHEVVARCIYGVDLNPMAVELAKVSLWIEAMEPGKPLGFLDAHIKRGNGLIGATPKLLAEGVPDDAFKPIEGDDRKYASGLVKRNKAQRGGQDELLFDADPLPGNERYAAELTRITAAPADSLEQVRAQESAYRASTGSAAYVHDLHAADAWCAAFVWPKREGAPEAPTDQVFRALRGRDQSAVPDATHEQILRLRDQYSFFHWHLEFPEVFAVPESGGGVQRGTGWVGGFDAVVGNPPWERVKLQEQEFFAQRDPRIAEAKNAAARKRLIAGLRDDRDGALLYAEFEAAKRRAEGESHFLRTSARFPLTGRGDINTYAVFTETDRTLTGPRGRTGVIVPTGIATDATTQFFFKDLVERGSLASLFEFGNEDKIFSAVKDYVRFCLFTMRSEGTPDAPISMVAKVRQVAQIADRSYTLTSRDILRVNPNTGTCPIFSSRRDADITLGVYRRLPVLMDETKAGDGNPWRISFMTMFHMSNDSHLFRPAAQNGETFDDLVKAGWTLDANVLTRGKERLLPLYEAKMLHHYDHRFSTYENATEKQLNERTLPRFTVEQHEDASAVAMPRYWVPEHDVPTGKVDKNGKPIMESGVRSRLAAKGWDREWVMGWREICRASDERTMITTAAPAYGFGNKFPLVLSPNAALLTACLASFVLDYSARQSLGGTSMSFFVARQLPVPTPGMLSPHAPFITPRLLELIYGSHDMTPFARDLGDIGAPFRWDPDRRATIRAELDALFFHLYGISRDDTTYILDTFNVTRDNDIKAHGEYRTKRLVLAEYDRMAAAGLTLENPLTEGESGTYRSTLTPPPARAPATADPPLTQGGKTSWYVEARPATRARLSF</sequence>
<evidence type="ECO:0000313" key="8">
    <source>
        <dbReference type="EMBL" id="BBJ39952.1"/>
    </source>
</evidence>
<dbReference type="EC" id="2.1.1.72" evidence="1"/>
<evidence type="ECO:0000256" key="2">
    <source>
        <dbReference type="ARBA" id="ARBA00022603"/>
    </source>
</evidence>
<dbReference type="Proteomes" id="UP000463951">
    <property type="component" value="Chromosome"/>
</dbReference>
<evidence type="ECO:0000256" key="6">
    <source>
        <dbReference type="SAM" id="MobiDB-lite"/>
    </source>
</evidence>
<evidence type="ECO:0000256" key="4">
    <source>
        <dbReference type="ARBA" id="ARBA00022691"/>
    </source>
</evidence>
<keyword evidence="2" id="KW-0489">Methyltransferase</keyword>
<gene>
    <name evidence="8" type="ORF">SSPO_026700</name>
</gene>
<feature type="compositionally biased region" description="Low complexity" evidence="6">
    <location>
        <begin position="1366"/>
        <end position="1375"/>
    </location>
</feature>
<dbReference type="GO" id="GO:0003676">
    <property type="term" value="F:nucleic acid binding"/>
    <property type="evidence" value="ECO:0007669"/>
    <property type="project" value="InterPro"/>
</dbReference>
<dbReference type="PANTHER" id="PTHR33841">
    <property type="entry name" value="DNA METHYLTRANSFERASE YEEA-RELATED"/>
    <property type="match status" value="1"/>
</dbReference>
<proteinExistence type="predicted"/>
<evidence type="ECO:0000256" key="1">
    <source>
        <dbReference type="ARBA" id="ARBA00011900"/>
    </source>
</evidence>
<dbReference type="PROSITE" id="PS00092">
    <property type="entry name" value="N6_MTASE"/>
    <property type="match status" value="1"/>
</dbReference>
<evidence type="ECO:0000256" key="5">
    <source>
        <dbReference type="ARBA" id="ARBA00047942"/>
    </source>
</evidence>
<dbReference type="GO" id="GO:0032259">
    <property type="term" value="P:methylation"/>
    <property type="evidence" value="ECO:0007669"/>
    <property type="project" value="UniProtKB-KW"/>
</dbReference>
<feature type="region of interest" description="Disordered" evidence="6">
    <location>
        <begin position="1347"/>
        <end position="1381"/>
    </location>
</feature>
<comment type="catalytic activity">
    <reaction evidence="5">
        <text>a 2'-deoxyadenosine in DNA + S-adenosyl-L-methionine = an N(6)-methyl-2'-deoxyadenosine in DNA + S-adenosyl-L-homocysteine + H(+)</text>
        <dbReference type="Rhea" id="RHEA:15197"/>
        <dbReference type="Rhea" id="RHEA-COMP:12418"/>
        <dbReference type="Rhea" id="RHEA-COMP:12419"/>
        <dbReference type="ChEBI" id="CHEBI:15378"/>
        <dbReference type="ChEBI" id="CHEBI:57856"/>
        <dbReference type="ChEBI" id="CHEBI:59789"/>
        <dbReference type="ChEBI" id="CHEBI:90615"/>
        <dbReference type="ChEBI" id="CHEBI:90616"/>
        <dbReference type="EC" id="2.1.1.72"/>
    </reaction>
</comment>
<evidence type="ECO:0000256" key="3">
    <source>
        <dbReference type="ARBA" id="ARBA00022679"/>
    </source>
</evidence>
<dbReference type="REBASE" id="310718">
    <property type="entry name" value="Ssp100767ORF26700P"/>
</dbReference>
<dbReference type="GO" id="GO:0006304">
    <property type="term" value="P:DNA modification"/>
    <property type="evidence" value="ECO:0007669"/>
    <property type="project" value="InterPro"/>
</dbReference>
<dbReference type="SUPFAM" id="SSF53335">
    <property type="entry name" value="S-adenosyl-L-methionine-dependent methyltransferases"/>
    <property type="match status" value="1"/>
</dbReference>
<keyword evidence="4" id="KW-0949">S-adenosyl-L-methionine</keyword>
<dbReference type="PRINTS" id="PR00507">
    <property type="entry name" value="N12N6MTFRASE"/>
</dbReference>
<evidence type="ECO:0000259" key="7">
    <source>
        <dbReference type="Pfam" id="PF07669"/>
    </source>
</evidence>
<reference evidence="8 9" key="1">
    <citation type="journal article" date="2020" name="Int. J. Syst. Evol. Microbiol.">
        <title>Reclassification of Streptomyces castelarensis and Streptomyces sporoclivatus as later heterotypic synonyms of Streptomyces antimycoticus.</title>
        <authorList>
            <person name="Komaki H."/>
            <person name="Tamura T."/>
        </authorList>
    </citation>
    <scope>NUCLEOTIDE SEQUENCE [LARGE SCALE GENOMIC DNA]</scope>
    <source>
        <strain evidence="8 9">NBRC 100767</strain>
    </source>
</reference>
<dbReference type="GO" id="GO:0009007">
    <property type="term" value="F:site-specific DNA-methyltransferase (adenine-specific) activity"/>
    <property type="evidence" value="ECO:0007669"/>
    <property type="project" value="UniProtKB-EC"/>
</dbReference>